<gene>
    <name evidence="1" type="ORF">MBAV_002751</name>
</gene>
<keyword evidence="2" id="KW-1185">Reference proteome</keyword>
<comment type="caution">
    <text evidence="1">The sequence shown here is derived from an EMBL/GenBank/DDBJ whole genome shotgun (WGS) entry which is preliminary data.</text>
</comment>
<evidence type="ECO:0000313" key="2">
    <source>
        <dbReference type="Proteomes" id="UP000033423"/>
    </source>
</evidence>
<dbReference type="AlphaFoldDB" id="A0A0F3GT85"/>
<feature type="non-terminal residue" evidence="1">
    <location>
        <position position="104"/>
    </location>
</feature>
<evidence type="ECO:0000313" key="1">
    <source>
        <dbReference type="EMBL" id="KJU85052.1"/>
    </source>
</evidence>
<proteinExistence type="predicted"/>
<dbReference type="Proteomes" id="UP000033423">
    <property type="component" value="Unassembled WGS sequence"/>
</dbReference>
<sequence>MRNLLPAILAFTLFFVLGSVEVGFAGESPVHSDKVSPPWGYDHLALRAQRVGSVRIIVKVNVAVRPTGELSQAEAASQRGMIALAQEAVLEKLSDYNVSNSYKY</sequence>
<protein>
    <submittedName>
        <fullName evidence="1">Secreted protein</fullName>
    </submittedName>
</protein>
<organism evidence="1 2">
    <name type="scientific">Candidatus Magnetobacterium bavaricum</name>
    <dbReference type="NCBI Taxonomy" id="29290"/>
    <lineage>
        <taxon>Bacteria</taxon>
        <taxon>Pseudomonadati</taxon>
        <taxon>Nitrospirota</taxon>
        <taxon>Thermodesulfovibrionia</taxon>
        <taxon>Thermodesulfovibrionales</taxon>
        <taxon>Candidatus Magnetobacteriaceae</taxon>
        <taxon>Candidatus Magnetobacterium</taxon>
    </lineage>
</organism>
<accession>A0A0F3GT85</accession>
<reference evidence="1 2" key="1">
    <citation type="submission" date="2015-02" db="EMBL/GenBank/DDBJ databases">
        <title>Single-cell genomics of uncultivated deep-branching MTB reveals a conserved set of magnetosome genes.</title>
        <authorList>
            <person name="Kolinko S."/>
            <person name="Richter M."/>
            <person name="Glockner F.O."/>
            <person name="Brachmann A."/>
            <person name="Schuler D."/>
        </authorList>
    </citation>
    <scope>NUCLEOTIDE SEQUENCE [LARGE SCALE GENOMIC DNA]</scope>
    <source>
        <strain evidence="1">TM-1</strain>
    </source>
</reference>
<name>A0A0F3GT85_9BACT</name>
<dbReference type="EMBL" id="LACI01001177">
    <property type="protein sequence ID" value="KJU85052.1"/>
    <property type="molecule type" value="Genomic_DNA"/>
</dbReference>